<dbReference type="EMBL" id="CM007906">
    <property type="protein sequence ID" value="OTF84870.1"/>
    <property type="molecule type" value="Genomic_DNA"/>
</dbReference>
<organism evidence="1 2">
    <name type="scientific">Helianthus annuus</name>
    <name type="common">Common sunflower</name>
    <dbReference type="NCBI Taxonomy" id="4232"/>
    <lineage>
        <taxon>Eukaryota</taxon>
        <taxon>Viridiplantae</taxon>
        <taxon>Streptophyta</taxon>
        <taxon>Embryophyta</taxon>
        <taxon>Tracheophyta</taxon>
        <taxon>Spermatophyta</taxon>
        <taxon>Magnoliopsida</taxon>
        <taxon>eudicotyledons</taxon>
        <taxon>Gunneridae</taxon>
        <taxon>Pentapetalae</taxon>
        <taxon>asterids</taxon>
        <taxon>campanulids</taxon>
        <taxon>Asterales</taxon>
        <taxon>Asteraceae</taxon>
        <taxon>Asteroideae</taxon>
        <taxon>Heliantheae alliance</taxon>
        <taxon>Heliantheae</taxon>
        <taxon>Helianthus</taxon>
    </lineage>
</organism>
<protein>
    <submittedName>
        <fullName evidence="1">Uncharacterized protein</fullName>
    </submittedName>
</protein>
<proteinExistence type="predicted"/>
<name>A0A251RL23_HELAN</name>
<evidence type="ECO:0000313" key="2">
    <source>
        <dbReference type="Proteomes" id="UP000215914"/>
    </source>
</evidence>
<dbReference type="InParanoid" id="A0A251RL23"/>
<dbReference type="AlphaFoldDB" id="A0A251RL23"/>
<reference evidence="2" key="1">
    <citation type="journal article" date="2017" name="Nature">
        <title>The sunflower genome provides insights into oil metabolism, flowering and Asterid evolution.</title>
        <authorList>
            <person name="Badouin H."/>
            <person name="Gouzy J."/>
            <person name="Grassa C.J."/>
            <person name="Murat F."/>
            <person name="Staton S.E."/>
            <person name="Cottret L."/>
            <person name="Lelandais-Briere C."/>
            <person name="Owens G.L."/>
            <person name="Carrere S."/>
            <person name="Mayjonade B."/>
            <person name="Legrand L."/>
            <person name="Gill N."/>
            <person name="Kane N.C."/>
            <person name="Bowers J.E."/>
            <person name="Hubner S."/>
            <person name="Bellec A."/>
            <person name="Berard A."/>
            <person name="Berges H."/>
            <person name="Blanchet N."/>
            <person name="Boniface M.C."/>
            <person name="Brunel D."/>
            <person name="Catrice O."/>
            <person name="Chaidir N."/>
            <person name="Claudel C."/>
            <person name="Donnadieu C."/>
            <person name="Faraut T."/>
            <person name="Fievet G."/>
            <person name="Helmstetter N."/>
            <person name="King M."/>
            <person name="Knapp S.J."/>
            <person name="Lai Z."/>
            <person name="Le Paslier M.C."/>
            <person name="Lippi Y."/>
            <person name="Lorenzon L."/>
            <person name="Mandel J.R."/>
            <person name="Marage G."/>
            <person name="Marchand G."/>
            <person name="Marquand E."/>
            <person name="Bret-Mestries E."/>
            <person name="Morien E."/>
            <person name="Nambeesan S."/>
            <person name="Nguyen T."/>
            <person name="Pegot-Espagnet P."/>
            <person name="Pouilly N."/>
            <person name="Raftis F."/>
            <person name="Sallet E."/>
            <person name="Schiex T."/>
            <person name="Thomas J."/>
            <person name="Vandecasteele C."/>
            <person name="Vares D."/>
            <person name="Vear F."/>
            <person name="Vautrin S."/>
            <person name="Crespi M."/>
            <person name="Mangin B."/>
            <person name="Burke J.M."/>
            <person name="Salse J."/>
            <person name="Munos S."/>
            <person name="Vincourt P."/>
            <person name="Rieseberg L.H."/>
            <person name="Langlade N.B."/>
        </authorList>
    </citation>
    <scope>NUCLEOTIDE SEQUENCE [LARGE SCALE GENOMIC DNA]</scope>
    <source>
        <strain evidence="2">cv. SF193</strain>
    </source>
</reference>
<dbReference type="Proteomes" id="UP000215914">
    <property type="component" value="Chromosome 17"/>
</dbReference>
<sequence length="128" mass="14688">MFSPPESVVLIGSCSLQIYHGLRSEDLPVAGGSKTKRYTITYPSWWLAAHSREGGVGELENESESAGTVAEVRRLDLREKMGYEMFGIWGTISRWDTIVGSRGRDESGCRYNFKREREMRNEMFEIWD</sequence>
<gene>
    <name evidence="1" type="ORF">HannXRQ_Chr17g0533781</name>
</gene>
<evidence type="ECO:0000313" key="1">
    <source>
        <dbReference type="EMBL" id="OTF84870.1"/>
    </source>
</evidence>
<keyword evidence="2" id="KW-1185">Reference proteome</keyword>
<accession>A0A251RL23</accession>